<dbReference type="InterPro" id="IPR023824">
    <property type="entry name" value="CHP04073_exosortase-affil"/>
</dbReference>
<protein>
    <submittedName>
        <fullName evidence="2">Exosortase system-associated protein, TIGR04073 family</fullName>
    </submittedName>
</protein>
<dbReference type="NCBIfam" id="TIGR04073">
    <property type="entry name" value="exo_TIGR04073"/>
    <property type="match status" value="1"/>
</dbReference>
<evidence type="ECO:0000313" key="2">
    <source>
        <dbReference type="EMBL" id="PIW66816.1"/>
    </source>
</evidence>
<comment type="caution">
    <text evidence="2">The sequence shown here is derived from an EMBL/GenBank/DDBJ whole genome shotgun (WGS) entry which is preliminary data.</text>
</comment>
<dbReference type="Proteomes" id="UP000231267">
    <property type="component" value="Unassembled WGS sequence"/>
</dbReference>
<sequence length="115" mass="12444">MKKYIIATTAVFVIFTLALVFAAPCFAQGDVIEKMGRKLGRGIVNMATGWIEIPKTIYDVSVETNPFTGVTYGALKGAGMTVVRTGAGVYDVVTFLFPAPADYMPILDPEFVLSR</sequence>
<organism evidence="2 3">
    <name type="scientific">Candidatus Taenaricola geysiri</name>
    <dbReference type="NCBI Taxonomy" id="1974752"/>
    <lineage>
        <taxon>Bacteria</taxon>
        <taxon>Pseudomonadati</taxon>
        <taxon>Candidatus Omnitrophota</taxon>
        <taxon>Candidatus Taenaricola</taxon>
    </lineage>
</organism>
<feature type="signal peptide" evidence="1">
    <location>
        <begin position="1"/>
        <end position="22"/>
    </location>
</feature>
<feature type="chain" id="PRO_5014369710" evidence="1">
    <location>
        <begin position="23"/>
        <end position="115"/>
    </location>
</feature>
<evidence type="ECO:0000313" key="3">
    <source>
        <dbReference type="Proteomes" id="UP000231267"/>
    </source>
</evidence>
<reference evidence="2 3" key="1">
    <citation type="submission" date="2017-09" db="EMBL/GenBank/DDBJ databases">
        <title>Depth-based differentiation of microbial function through sediment-hosted aquifers and enrichment of novel symbionts in the deep terrestrial subsurface.</title>
        <authorList>
            <person name="Probst A.J."/>
            <person name="Ladd B."/>
            <person name="Jarett J.K."/>
            <person name="Geller-Mcgrath D.E."/>
            <person name="Sieber C.M."/>
            <person name="Emerson J.B."/>
            <person name="Anantharaman K."/>
            <person name="Thomas B.C."/>
            <person name="Malmstrom R."/>
            <person name="Stieglmeier M."/>
            <person name="Klingl A."/>
            <person name="Woyke T."/>
            <person name="Ryan C.M."/>
            <person name="Banfield J.F."/>
        </authorList>
    </citation>
    <scope>NUCLEOTIDE SEQUENCE [LARGE SCALE GENOMIC DNA]</scope>
    <source>
        <strain evidence="2">CG12_big_fil_rev_8_21_14_0_65_43_15</strain>
    </source>
</reference>
<name>A0A2J0LPY8_9BACT</name>
<dbReference type="EMBL" id="PFGP01000027">
    <property type="protein sequence ID" value="PIW66816.1"/>
    <property type="molecule type" value="Genomic_DNA"/>
</dbReference>
<evidence type="ECO:0000256" key="1">
    <source>
        <dbReference type="SAM" id="SignalP"/>
    </source>
</evidence>
<accession>A0A2J0LPY8</accession>
<dbReference type="AlphaFoldDB" id="A0A2J0LPY8"/>
<keyword evidence="1" id="KW-0732">Signal</keyword>
<proteinExistence type="predicted"/>
<gene>
    <name evidence="2" type="ORF">COW11_01265</name>
</gene>